<dbReference type="AlphaFoldDB" id="A0A2H3E6G2"/>
<dbReference type="EMBL" id="KZ293645">
    <property type="protein sequence ID" value="PBL02992.1"/>
    <property type="molecule type" value="Genomic_DNA"/>
</dbReference>
<sequence>MDTRKPPRIPLTTTDTTMVSALFDIRKQFTFYGSYHTNPINVAIHIICVPMILWSGLVMGTHVFPTWLPDIHFAINKYLAFDLNFATIWAVVNLLYYYILEPTAAFIYTPQMTLCFLSAMKFSERSDHMPIAFTVHVLCWIAQILGHVIAEKRAPALVDNILGAAVLAPFFVHLEILYKLGYNPELHKIIINDIGKEVTKLRKADGAKKRAASQTVADEHLSGKN</sequence>
<dbReference type="PANTHER" id="PTHR28026">
    <property type="entry name" value="DUF962 DOMAIN PROTEIN (AFU_ORTHOLOGUE AFUA_8G05310)"/>
    <property type="match status" value="1"/>
</dbReference>
<dbReference type="OMA" id="IQFIGHY"/>
<dbReference type="FunCoup" id="A0A2H3E6G2">
    <property type="interactions" value="110"/>
</dbReference>
<keyword evidence="3" id="KW-1185">Reference proteome</keyword>
<evidence type="ECO:0000256" key="1">
    <source>
        <dbReference type="SAM" id="Phobius"/>
    </source>
</evidence>
<gene>
    <name evidence="2" type="ORF">ARMGADRAFT_1006303</name>
</gene>
<name>A0A2H3E6G2_ARMGA</name>
<evidence type="ECO:0000313" key="2">
    <source>
        <dbReference type="EMBL" id="PBL02992.1"/>
    </source>
</evidence>
<dbReference type="GO" id="GO:0005783">
    <property type="term" value="C:endoplasmic reticulum"/>
    <property type="evidence" value="ECO:0007669"/>
    <property type="project" value="TreeGrafter"/>
</dbReference>
<dbReference type="GO" id="GO:0016020">
    <property type="term" value="C:membrane"/>
    <property type="evidence" value="ECO:0007669"/>
    <property type="project" value="GOC"/>
</dbReference>
<dbReference type="Pfam" id="PF06127">
    <property type="entry name" value="Mpo1-like"/>
    <property type="match status" value="1"/>
</dbReference>
<keyword evidence="1" id="KW-1133">Transmembrane helix</keyword>
<dbReference type="Proteomes" id="UP000217790">
    <property type="component" value="Unassembled WGS sequence"/>
</dbReference>
<dbReference type="OrthoDB" id="2124888at2759"/>
<feature type="transmembrane region" description="Helical" evidence="1">
    <location>
        <begin position="42"/>
        <end position="67"/>
    </location>
</feature>
<feature type="transmembrane region" description="Helical" evidence="1">
    <location>
        <begin position="129"/>
        <end position="149"/>
    </location>
</feature>
<feature type="transmembrane region" description="Helical" evidence="1">
    <location>
        <begin position="161"/>
        <end position="178"/>
    </location>
</feature>
<dbReference type="InParanoid" id="A0A2H3E6G2"/>
<proteinExistence type="predicted"/>
<organism evidence="2 3">
    <name type="scientific">Armillaria gallica</name>
    <name type="common">Bulbous honey fungus</name>
    <name type="synonym">Armillaria bulbosa</name>
    <dbReference type="NCBI Taxonomy" id="47427"/>
    <lineage>
        <taxon>Eukaryota</taxon>
        <taxon>Fungi</taxon>
        <taxon>Dikarya</taxon>
        <taxon>Basidiomycota</taxon>
        <taxon>Agaricomycotina</taxon>
        <taxon>Agaricomycetes</taxon>
        <taxon>Agaricomycetidae</taxon>
        <taxon>Agaricales</taxon>
        <taxon>Marasmiineae</taxon>
        <taxon>Physalacriaceae</taxon>
        <taxon>Armillaria</taxon>
    </lineage>
</organism>
<feature type="transmembrane region" description="Helical" evidence="1">
    <location>
        <begin position="79"/>
        <end position="99"/>
    </location>
</feature>
<accession>A0A2H3E6G2</accession>
<reference evidence="3" key="1">
    <citation type="journal article" date="2017" name="Nat. Ecol. Evol.">
        <title>Genome expansion and lineage-specific genetic innovations in the forest pathogenic fungi Armillaria.</title>
        <authorList>
            <person name="Sipos G."/>
            <person name="Prasanna A.N."/>
            <person name="Walter M.C."/>
            <person name="O'Connor E."/>
            <person name="Balint B."/>
            <person name="Krizsan K."/>
            <person name="Kiss B."/>
            <person name="Hess J."/>
            <person name="Varga T."/>
            <person name="Slot J."/>
            <person name="Riley R."/>
            <person name="Boka B."/>
            <person name="Rigling D."/>
            <person name="Barry K."/>
            <person name="Lee J."/>
            <person name="Mihaltcheva S."/>
            <person name="LaButti K."/>
            <person name="Lipzen A."/>
            <person name="Waldron R."/>
            <person name="Moloney N.M."/>
            <person name="Sperisen C."/>
            <person name="Kredics L."/>
            <person name="Vagvoelgyi C."/>
            <person name="Patrignani A."/>
            <person name="Fitzpatrick D."/>
            <person name="Nagy I."/>
            <person name="Doyle S."/>
            <person name="Anderson J.B."/>
            <person name="Grigoriev I.V."/>
            <person name="Gueldener U."/>
            <person name="Muensterkoetter M."/>
            <person name="Nagy L.G."/>
        </authorList>
    </citation>
    <scope>NUCLEOTIDE SEQUENCE [LARGE SCALE GENOMIC DNA]</scope>
    <source>
        <strain evidence="3">Ar21-2</strain>
    </source>
</reference>
<dbReference type="InterPro" id="IPR009305">
    <property type="entry name" value="Mpo1-like"/>
</dbReference>
<evidence type="ECO:0000313" key="3">
    <source>
        <dbReference type="Proteomes" id="UP000217790"/>
    </source>
</evidence>
<dbReference type="GO" id="GO:0046521">
    <property type="term" value="P:sphingoid catabolic process"/>
    <property type="evidence" value="ECO:0007669"/>
    <property type="project" value="TreeGrafter"/>
</dbReference>
<keyword evidence="1" id="KW-0472">Membrane</keyword>
<dbReference type="PANTHER" id="PTHR28026:SF9">
    <property type="entry name" value="2-HYDROXY-PALMITIC ACID DIOXYGENASE MPO1"/>
    <property type="match status" value="1"/>
</dbReference>
<keyword evidence="1" id="KW-0812">Transmembrane</keyword>
<protein>
    <submittedName>
        <fullName evidence="2">DUF962-domain-containing protein</fullName>
    </submittedName>
</protein>